<evidence type="ECO:0000256" key="4">
    <source>
        <dbReference type="ARBA" id="ARBA00044511"/>
    </source>
</evidence>
<dbReference type="PANTHER" id="PTHR47447:SF17">
    <property type="entry name" value="OS12G0638900 PROTEIN"/>
    <property type="match status" value="1"/>
</dbReference>
<proteinExistence type="inferred from homology"/>
<feature type="region of interest" description="Disordered" evidence="7">
    <location>
        <begin position="74"/>
        <end position="150"/>
    </location>
</feature>
<feature type="compositionally biased region" description="Polar residues" evidence="7">
    <location>
        <begin position="1397"/>
        <end position="1410"/>
    </location>
</feature>
<dbReference type="PANTHER" id="PTHR47447">
    <property type="entry name" value="OS03G0856100 PROTEIN"/>
    <property type="match status" value="1"/>
</dbReference>
<feature type="region of interest" description="Disordered" evidence="7">
    <location>
        <begin position="903"/>
        <end position="924"/>
    </location>
</feature>
<dbReference type="EMBL" id="KN847478">
    <property type="protein sequence ID" value="KIX05370.1"/>
    <property type="molecule type" value="Genomic_DNA"/>
</dbReference>
<evidence type="ECO:0000256" key="6">
    <source>
        <dbReference type="SAM" id="Coils"/>
    </source>
</evidence>
<dbReference type="InterPro" id="IPR002885">
    <property type="entry name" value="PPR_rpt"/>
</dbReference>
<comment type="function">
    <text evidence="3">Regulates mitochondrial small subunit maturation by controlling 15S rRNA 5'-end processing. Localizes to the 5' precursor of the 15S rRNA in a position that is subsequently occupied by mS47 in the mature yeast mtSSU. Uses structure and sequence-specific RNA recognition, binding to a single-stranded region of the precursor and specifically recognizing bases -6 to -1. The exchange of Ccm1 for mS47 is coupled to the irreversible removal of precursor rRNA that is accompanied by conformational changes of the mitoribosomal proteins uS5m and mS26. These conformational changes signal completion of 5'-end rRNA processing through protection of the mature 5'-end of the 15S rRNA and stabilization of mS47. The removal of the 5' precursor together with the dissociation of Ccm1 may be catalyzed by the 5'-3' exoribonuclease Pet127. Involved in the specific removal of group I introns in mitochondrial encoded transcripts.</text>
</comment>
<name>A0A0D2J8E4_9EURO</name>
<keyword evidence="6" id="KW-0175">Coiled coil</keyword>
<dbReference type="OrthoDB" id="1882346at2759"/>
<evidence type="ECO:0000256" key="7">
    <source>
        <dbReference type="SAM" id="MobiDB-lite"/>
    </source>
</evidence>
<keyword evidence="9" id="KW-1185">Reference proteome</keyword>
<comment type="similarity">
    <text evidence="1">Belongs to the CCM1 family.</text>
</comment>
<evidence type="ECO:0000313" key="9">
    <source>
        <dbReference type="Proteomes" id="UP000053617"/>
    </source>
</evidence>
<evidence type="ECO:0000256" key="2">
    <source>
        <dbReference type="ARBA" id="ARBA00022737"/>
    </source>
</evidence>
<dbReference type="HOGENOM" id="CLU_003430_1_1_1"/>
<dbReference type="Proteomes" id="UP000053617">
    <property type="component" value="Unassembled WGS sequence"/>
</dbReference>
<feature type="repeat" description="PPR" evidence="5">
    <location>
        <begin position="543"/>
        <end position="577"/>
    </location>
</feature>
<accession>A0A0D2J8E4</accession>
<dbReference type="RefSeq" id="XP_013272506.1">
    <property type="nucleotide sequence ID" value="XM_013417052.1"/>
</dbReference>
<feature type="repeat" description="PPR" evidence="5">
    <location>
        <begin position="649"/>
        <end position="683"/>
    </location>
</feature>
<organism evidence="8 9">
    <name type="scientific">Rhinocladiella mackenziei CBS 650.93</name>
    <dbReference type="NCBI Taxonomy" id="1442369"/>
    <lineage>
        <taxon>Eukaryota</taxon>
        <taxon>Fungi</taxon>
        <taxon>Dikarya</taxon>
        <taxon>Ascomycota</taxon>
        <taxon>Pezizomycotina</taxon>
        <taxon>Eurotiomycetes</taxon>
        <taxon>Chaetothyriomycetidae</taxon>
        <taxon>Chaetothyriales</taxon>
        <taxon>Herpotrichiellaceae</taxon>
        <taxon>Rhinocladiella</taxon>
    </lineage>
</organism>
<evidence type="ECO:0008006" key="10">
    <source>
        <dbReference type="Google" id="ProtNLM"/>
    </source>
</evidence>
<feature type="region of interest" description="Disordered" evidence="7">
    <location>
        <begin position="1380"/>
        <end position="1410"/>
    </location>
</feature>
<gene>
    <name evidence="8" type="ORF">Z518_06242</name>
</gene>
<keyword evidence="2" id="KW-0677">Repeat</keyword>
<dbReference type="InterPro" id="IPR011990">
    <property type="entry name" value="TPR-like_helical_dom_sf"/>
</dbReference>
<evidence type="ECO:0000256" key="3">
    <source>
        <dbReference type="ARBA" id="ARBA00044493"/>
    </source>
</evidence>
<feature type="compositionally biased region" description="Basic and acidic residues" evidence="7">
    <location>
        <begin position="1141"/>
        <end position="1157"/>
    </location>
</feature>
<dbReference type="STRING" id="1442369.A0A0D2J8E4"/>
<dbReference type="Gene3D" id="1.25.40.10">
    <property type="entry name" value="Tetratricopeptide repeat domain"/>
    <property type="match status" value="2"/>
</dbReference>
<reference evidence="8 9" key="1">
    <citation type="submission" date="2015-01" db="EMBL/GenBank/DDBJ databases">
        <title>The Genome Sequence of Rhinocladiella mackenzie CBS 650.93.</title>
        <authorList>
            <consortium name="The Broad Institute Genomics Platform"/>
            <person name="Cuomo C."/>
            <person name="de Hoog S."/>
            <person name="Gorbushina A."/>
            <person name="Stielow B."/>
            <person name="Teixiera M."/>
            <person name="Abouelleil A."/>
            <person name="Chapman S.B."/>
            <person name="Priest M."/>
            <person name="Young S.K."/>
            <person name="Wortman J."/>
            <person name="Nusbaum C."/>
            <person name="Birren B."/>
        </authorList>
    </citation>
    <scope>NUCLEOTIDE SEQUENCE [LARGE SCALE GENOMIC DNA]</scope>
    <source>
        <strain evidence="8 9">CBS 650.93</strain>
    </source>
</reference>
<dbReference type="Pfam" id="PF13041">
    <property type="entry name" value="PPR_2"/>
    <property type="match status" value="1"/>
</dbReference>
<feature type="compositionally biased region" description="Basic and acidic residues" evidence="7">
    <location>
        <begin position="76"/>
        <end position="85"/>
    </location>
</feature>
<comment type="subunit">
    <text evidence="4">Binds to mitochondrial small subunit 15S rRNA.</text>
</comment>
<dbReference type="VEuPathDB" id="FungiDB:Z518_06242"/>
<sequence>MLERTSSCVEPASHLFLRRLEPPIRSFRALGSSFWKNEGDTLTVPPWWPAYLKSVGSVPQSRIYLDNGPTSRRTCWPKEQDERSHPIRRRILTRKPLSLARSSRTYTRTAKPHRKASTGPNPGPVGSDDSVCKPIPTEDTAPHIESSSSKDLYEQLANENISKKATGTEEKLRLILEGHDISGENAGVDKFDVAWALFNQLPDQQVYATGVFHFLSGSGSRKGQKAALGAFNLIPRRKRTSRDYESAVRVALKQENYRVALSINTEATTRKLNHGCSSFLLLHTSSHRLWRTAARVWITSFKPLTEADKVLSASSLFDPLLKEVDHHENMPSAIKNLGDMLLAKEPIIMSQAGTLLALGKELVYLLLKSGRLMSLITPKGLLGILDVFRDLRQINPYILVTSIQTLLKSAKRPDKGGLSTLVYRYLRSNFPDYKPLRSVYGSLLSIHHEEAAPAEVYMYFLHEFAQSHGLPDKMSYQRVLTALAEQGDVDGVQKVFIELCQTHSRPTDVAYYTPLMYVHARLADVEGTEREFRRLKEWGIQPTLYCWNILLYAHARSGDPCRAWDVFDQMKAEGVVPNVYTFVNLMGIHSNLGDTNAVLDIIDLAQKHDIKGSHEMMAGLIHSYCLNDQAETAERIAETTAQTHFEGEAVKPWNYLLRYYAFKGDTDSVLRLQRRMQALGVQPDDMTYSTLMTTLVVIGKTQEAVHILRTLSLSQKLAATSFHYAIALYGYAMEGNRDMANVIYQEMVERFPRIGASPRLAMLHLQGRRSLEGDQKPHFAADYLAEILHAITNEDRATNLPQPGFNRRRPIDALPAIYLEFLTKVLTVKGQIRQADTLLQRYESLAQSSYLDLDRNVKQSMELLTTRLMVSTIKMDWENVEAIWRQIIEQAIEHATPYSLAKRKQRRGDKVQDTLPAQPQSGMGVGVDFSQNGQGSSFGSIVPTSVPSNSPLHQPHPKILFSQRYILEAALTAYLRALDHQHRHHAAVQLVEMLEKVGFALTSKNWNFYLQVLTRSQDADHWILAFKLFEEKMLPNAPPWRLLRRGKWASPTELATGSDKLLKVFRRETIEKQNKSQLMPTYLTTVYLATVLIKSSQLEAGGDRSNKLKLLQASPGTFRLIQSLPYYKDRAQGVLLRNRRLGRDLPKRPRQPQRPDRSGVLGSKSPLDHIPITGLDGLTDALKGKASPSSENSDGETARVQDIQSAEQLEGQVTRSPIAVEMQQLLEDNVQLQKRVEREENRLLKTMELIRRDASHPRTISDMYFGHPAVSPDANLTRPSRSPKDGALFDIYDDRLEARAEARKRLRDERNSKWDELTQPPKRGSLNLRKIQALPPRTRSAISRAPRLKAVSGNFRHIVKSPTHLPERLIMIRQRKRMDQFFPTPKKEKIRGHDLDSTVNSESQSCQHRS</sequence>
<dbReference type="GeneID" id="25294313"/>
<feature type="region of interest" description="Disordered" evidence="7">
    <location>
        <begin position="1138"/>
        <end position="1201"/>
    </location>
</feature>
<evidence type="ECO:0000256" key="5">
    <source>
        <dbReference type="PROSITE-ProRule" id="PRU00708"/>
    </source>
</evidence>
<feature type="coiled-coil region" evidence="6">
    <location>
        <begin position="1222"/>
        <end position="1249"/>
    </location>
</feature>
<protein>
    <recommendedName>
        <fullName evidence="10">Pentatricopeptide repeat protein</fullName>
    </recommendedName>
</protein>
<evidence type="ECO:0000313" key="8">
    <source>
        <dbReference type="EMBL" id="KIX05370.1"/>
    </source>
</evidence>
<evidence type="ECO:0000256" key="1">
    <source>
        <dbReference type="ARBA" id="ARBA00006192"/>
    </source>
</evidence>
<dbReference type="NCBIfam" id="TIGR00756">
    <property type="entry name" value="PPR"/>
    <property type="match status" value="1"/>
</dbReference>
<feature type="compositionally biased region" description="Basic and acidic residues" evidence="7">
    <location>
        <begin position="1385"/>
        <end position="1396"/>
    </location>
</feature>
<dbReference type="PROSITE" id="PS51375">
    <property type="entry name" value="PPR"/>
    <property type="match status" value="2"/>
</dbReference>